<dbReference type="GO" id="GO:0005886">
    <property type="term" value="C:plasma membrane"/>
    <property type="evidence" value="ECO:0007669"/>
    <property type="project" value="TreeGrafter"/>
</dbReference>
<feature type="transmembrane region" description="Helical" evidence="17">
    <location>
        <begin position="544"/>
        <end position="566"/>
    </location>
</feature>
<evidence type="ECO:0000256" key="14">
    <source>
        <dbReference type="PIRSR" id="PIRSR600175-1"/>
    </source>
</evidence>
<dbReference type="AlphaFoldDB" id="A0AAG5DJW6"/>
<feature type="transmembrane region" description="Helical" evidence="17">
    <location>
        <begin position="512"/>
        <end position="532"/>
    </location>
</feature>
<evidence type="ECO:0000256" key="15">
    <source>
        <dbReference type="RuleBase" id="RU003732"/>
    </source>
</evidence>
<dbReference type="Proteomes" id="UP000075880">
    <property type="component" value="Unassembled WGS sequence"/>
</dbReference>
<dbReference type="PRINTS" id="PR00176">
    <property type="entry name" value="NANEUSMPORT"/>
</dbReference>
<feature type="transmembrane region" description="Helical" evidence="17">
    <location>
        <begin position="468"/>
        <end position="491"/>
    </location>
</feature>
<dbReference type="PANTHER" id="PTHR11616">
    <property type="entry name" value="SODIUM/CHLORIDE DEPENDENT TRANSPORTER"/>
    <property type="match status" value="1"/>
</dbReference>
<feature type="transmembrane region" description="Helical" evidence="17">
    <location>
        <begin position="147"/>
        <end position="168"/>
    </location>
</feature>
<proteinExistence type="inferred from homology"/>
<feature type="transmembrane region" description="Helical" evidence="17">
    <location>
        <begin position="69"/>
        <end position="86"/>
    </location>
</feature>
<evidence type="ECO:0000256" key="7">
    <source>
        <dbReference type="ARBA" id="ARBA00022989"/>
    </source>
</evidence>
<evidence type="ECO:0000256" key="2">
    <source>
        <dbReference type="ARBA" id="ARBA00006459"/>
    </source>
</evidence>
<keyword evidence="11" id="KW-0325">Glycoprotein</keyword>
<comment type="subcellular location">
    <subcellularLocation>
        <location evidence="1">Membrane</location>
        <topology evidence="1">Multi-pass membrane protein</topology>
    </subcellularLocation>
</comment>
<evidence type="ECO:0000256" key="11">
    <source>
        <dbReference type="ARBA" id="ARBA00023180"/>
    </source>
</evidence>
<feature type="binding site" evidence="14">
    <location>
        <position position="410"/>
    </location>
    <ligand>
        <name>Na(+)</name>
        <dbReference type="ChEBI" id="CHEBI:29101"/>
        <label>1</label>
    </ligand>
</feature>
<keyword evidence="19" id="KW-1185">Reference proteome</keyword>
<dbReference type="GO" id="GO:0015179">
    <property type="term" value="F:L-amino acid transmembrane transporter activity"/>
    <property type="evidence" value="ECO:0007669"/>
    <property type="project" value="TreeGrafter"/>
</dbReference>
<dbReference type="GO" id="GO:0046872">
    <property type="term" value="F:metal ion binding"/>
    <property type="evidence" value="ECO:0007669"/>
    <property type="project" value="UniProtKB-KW"/>
</dbReference>
<keyword evidence="3 15" id="KW-0813">Transport</keyword>
<keyword evidence="9" id="KW-0406">Ion transport</keyword>
<name>A0AAG5DJW6_ANOAO</name>
<keyword evidence="8 14" id="KW-0915">Sodium</keyword>
<comment type="function">
    <text evidence="13">Unusual broad substrate spectrum amino acid:sodium cotransporter that promotes absorption of the D isomers of essential amino acids. Neutral amino acids are the preferred substrates, especially methionine and phenylalanine.</text>
</comment>
<keyword evidence="7 17" id="KW-1133">Transmembrane helix</keyword>
<dbReference type="GO" id="GO:0005283">
    <property type="term" value="F:amino acid:sodium symporter activity"/>
    <property type="evidence" value="ECO:0007669"/>
    <property type="project" value="TreeGrafter"/>
</dbReference>
<feature type="binding site" evidence="14">
    <location>
        <position position="78"/>
    </location>
    <ligand>
        <name>Na(+)</name>
        <dbReference type="ChEBI" id="CHEBI:29101"/>
        <label>1</label>
    </ligand>
</feature>
<dbReference type="InterPro" id="IPR037272">
    <property type="entry name" value="SNS_sf"/>
</dbReference>
<feature type="transmembrane region" description="Helical" evidence="17">
    <location>
        <begin position="301"/>
        <end position="326"/>
    </location>
</feature>
<evidence type="ECO:0000256" key="12">
    <source>
        <dbReference type="ARBA" id="ARBA00023201"/>
    </source>
</evidence>
<protein>
    <recommendedName>
        <fullName evidence="15">Transporter</fullName>
    </recommendedName>
</protein>
<comment type="similarity">
    <text evidence="2 15">Belongs to the sodium:neurotransmitter symporter (SNF) (TC 2.A.22) family.</text>
</comment>
<feature type="binding site" evidence="14">
    <location>
        <position position="82"/>
    </location>
    <ligand>
        <name>Na(+)</name>
        <dbReference type="ChEBI" id="CHEBI:29101"/>
        <label>1</label>
    </ligand>
</feature>
<dbReference type="Pfam" id="PF00209">
    <property type="entry name" value="SNF"/>
    <property type="match status" value="1"/>
</dbReference>
<keyword evidence="6" id="KW-0029">Amino-acid transport</keyword>
<dbReference type="PROSITE" id="PS00610">
    <property type="entry name" value="NA_NEUROTRAN_SYMP_1"/>
    <property type="match status" value="1"/>
</dbReference>
<dbReference type="EnsemblMetazoa" id="ENSAATROPT012448">
    <property type="protein sequence ID" value="ENSAATROPP011300"/>
    <property type="gene ID" value="ENSAATROPG010125"/>
</dbReference>
<feature type="transmembrane region" description="Helical" evidence="17">
    <location>
        <begin position="98"/>
        <end position="116"/>
    </location>
</feature>
<evidence type="ECO:0000256" key="17">
    <source>
        <dbReference type="SAM" id="Phobius"/>
    </source>
</evidence>
<dbReference type="PANTHER" id="PTHR11616:SF321">
    <property type="entry name" value="SODIUM-DEPENDENT NUTRIENT AMINO ACID TRANSPORTER 1-RELATED"/>
    <property type="match status" value="1"/>
</dbReference>
<evidence type="ECO:0000313" key="19">
    <source>
        <dbReference type="Proteomes" id="UP000075880"/>
    </source>
</evidence>
<feature type="transmembrane region" description="Helical" evidence="17">
    <location>
        <begin position="438"/>
        <end position="456"/>
    </location>
</feature>
<evidence type="ECO:0000256" key="8">
    <source>
        <dbReference type="ARBA" id="ARBA00023053"/>
    </source>
</evidence>
<evidence type="ECO:0000256" key="1">
    <source>
        <dbReference type="ARBA" id="ARBA00004141"/>
    </source>
</evidence>
<feature type="transmembrane region" description="Helical" evidence="17">
    <location>
        <begin position="398"/>
        <end position="426"/>
    </location>
</feature>
<keyword evidence="4 15" id="KW-0812">Transmembrane</keyword>
<evidence type="ECO:0000313" key="18">
    <source>
        <dbReference type="EnsemblMetazoa" id="ENSAATROPP011300"/>
    </source>
</evidence>
<dbReference type="InterPro" id="IPR000175">
    <property type="entry name" value="Na/ntran_symport"/>
</dbReference>
<organism evidence="18 19">
    <name type="scientific">Anopheles atroparvus</name>
    <name type="common">European mosquito</name>
    <dbReference type="NCBI Taxonomy" id="41427"/>
    <lineage>
        <taxon>Eukaryota</taxon>
        <taxon>Metazoa</taxon>
        <taxon>Ecdysozoa</taxon>
        <taxon>Arthropoda</taxon>
        <taxon>Hexapoda</taxon>
        <taxon>Insecta</taxon>
        <taxon>Pterygota</taxon>
        <taxon>Neoptera</taxon>
        <taxon>Endopterygota</taxon>
        <taxon>Diptera</taxon>
        <taxon>Nematocera</taxon>
        <taxon>Culicoidea</taxon>
        <taxon>Culicidae</taxon>
        <taxon>Anophelinae</taxon>
        <taxon>Anopheles</taxon>
    </lineage>
</organism>
<keyword evidence="5 15" id="KW-0769">Symport</keyword>
<keyword evidence="14" id="KW-0479">Metal-binding</keyword>
<evidence type="ECO:0000256" key="6">
    <source>
        <dbReference type="ARBA" id="ARBA00022970"/>
    </source>
</evidence>
<evidence type="ECO:0000256" key="13">
    <source>
        <dbReference type="ARBA" id="ARBA00037785"/>
    </source>
</evidence>
<evidence type="ECO:0000256" key="9">
    <source>
        <dbReference type="ARBA" id="ARBA00023065"/>
    </source>
</evidence>
<evidence type="ECO:0000256" key="10">
    <source>
        <dbReference type="ARBA" id="ARBA00023136"/>
    </source>
</evidence>
<feature type="binding site" evidence="14">
    <location>
        <position position="312"/>
    </location>
    <ligand>
        <name>Na(+)</name>
        <dbReference type="ChEBI" id="CHEBI:29101"/>
        <label>1</label>
    </ligand>
</feature>
<dbReference type="CDD" id="cd10324">
    <property type="entry name" value="SLC6sbd"/>
    <property type="match status" value="1"/>
</dbReference>
<evidence type="ECO:0000256" key="4">
    <source>
        <dbReference type="ARBA" id="ARBA00022692"/>
    </source>
</evidence>
<accession>A0AAG5DJW6</accession>
<evidence type="ECO:0000256" key="5">
    <source>
        <dbReference type="ARBA" id="ARBA00022847"/>
    </source>
</evidence>
<evidence type="ECO:0000256" key="3">
    <source>
        <dbReference type="ARBA" id="ARBA00022448"/>
    </source>
</evidence>
<dbReference type="GO" id="GO:0089718">
    <property type="term" value="P:amino acid import across plasma membrane"/>
    <property type="evidence" value="ECO:0007669"/>
    <property type="project" value="TreeGrafter"/>
</dbReference>
<keyword evidence="12" id="KW-0739">Sodium transport</keyword>
<dbReference type="PROSITE" id="PS50267">
    <property type="entry name" value="NA_NEUROTRAN_SYMP_3"/>
    <property type="match status" value="1"/>
</dbReference>
<dbReference type="SUPFAM" id="SSF161070">
    <property type="entry name" value="SNF-like"/>
    <property type="match status" value="1"/>
</dbReference>
<evidence type="ECO:0000256" key="16">
    <source>
        <dbReference type="SAM" id="MobiDB-lite"/>
    </source>
</evidence>
<feature type="region of interest" description="Disordered" evidence="16">
    <location>
        <begin position="39"/>
        <end position="58"/>
    </location>
</feature>
<feature type="binding site" evidence="14">
    <location>
        <position position="414"/>
    </location>
    <ligand>
        <name>Na(+)</name>
        <dbReference type="ChEBI" id="CHEBI:29101"/>
        <label>1</label>
    </ligand>
</feature>
<feature type="transmembrane region" description="Helical" evidence="17">
    <location>
        <begin position="338"/>
        <end position="363"/>
    </location>
</feature>
<keyword evidence="10 17" id="KW-0472">Membrane</keyword>
<feature type="transmembrane region" description="Helical" evidence="17">
    <location>
        <begin position="229"/>
        <end position="247"/>
    </location>
</feature>
<reference evidence="18" key="1">
    <citation type="submission" date="2024-04" db="UniProtKB">
        <authorList>
            <consortium name="EnsemblMetazoa"/>
        </authorList>
    </citation>
    <scope>IDENTIFICATION</scope>
    <source>
        <strain evidence="18">EBRO</strain>
    </source>
</reference>
<feature type="transmembrane region" description="Helical" evidence="17">
    <location>
        <begin position="259"/>
        <end position="281"/>
    </location>
</feature>
<sequence length="630" mass="69533">MVNEYVLNEVLVRSNSHGPPAESEKTAITATWTMDIAGDGATGSDTPSEESSEGSGEVGRAKWNRNIEFLLSCVALSVGFGNVWRFPYTAMSNGGGAFLIPYLIVLLVVGRPIYYLEMVMGQFSSRGCVKVFDVAPLMRGIGVGQTLTMALILGFYAAILAISVHYFVGSFAGTLPWARCQPEWTDCVDSESKLRVWNASLRPSAEFYFHKSVMHSQSTNDGGLGWPDLKLALCLLFCWLCIAVILIRGIRSSGKASYFLAIFPYIILLVLLVRTCTLEGAGDGILYLLKPQWEKLLDVKVWYAAVTQCFFSLTISLGAVIVYASYNNFSNNIYRDAMIISWLDTFTSIISGIVVFGIVGNIAHVTGSSMTNIKLQGPELTFITYPDAIAKFDAGQNVFAVLFFLMFFLLGLGSNTGIVTTIVAAVKDRFPQLADWKLVSAISIFGFTCGLVYITPVGLEVLDVVNTYGVEMTVLTLVILEVVTFCWLYGVARICQDIKFMLGIATGIFWRLCWAFVTLAIIFTIWVFGFITFKPPTVPFGLNVFGWCLFVLVVVQVPLWAGFAVSERPEAGLMGKIKAACHPTPDWGPEDVTLRKQYQTELVRCTQDNATRARGVRKNVFQKMFTAFEL</sequence>